<dbReference type="Gene3D" id="1.20.120.30">
    <property type="entry name" value="Aspartate receptor, ligand-binding domain"/>
    <property type="match status" value="1"/>
</dbReference>
<evidence type="ECO:0000313" key="2">
    <source>
        <dbReference type="EMBL" id="SDE92530.1"/>
    </source>
</evidence>
<sequence length="127" mass="14483">MLNNDEDRQVLDAICAHASWTRAFSECIDHGKLEKTSQDISCDDQCEFGKWLAGLSPSANDPAMKKFATIKNMHSRFHVEAGKIAVHVENGDRAAARKGYEAPHFKRMTNSLIINLNDWREDFRRFS</sequence>
<dbReference type="EMBL" id="FNBL01000001">
    <property type="protein sequence ID" value="SDE92530.1"/>
    <property type="molecule type" value="Genomic_DNA"/>
</dbReference>
<name>A0A1G7GWJ4_9RHOB</name>
<gene>
    <name evidence="2" type="ORF">SAMN04488117_101747</name>
</gene>
<evidence type="ECO:0000259" key="1">
    <source>
        <dbReference type="Pfam" id="PF13682"/>
    </source>
</evidence>
<feature type="domain" description="Chemoreceptor zinc-binding" evidence="1">
    <location>
        <begin position="17"/>
        <end position="84"/>
    </location>
</feature>
<dbReference type="Pfam" id="PF13682">
    <property type="entry name" value="CZB"/>
    <property type="match status" value="1"/>
</dbReference>
<dbReference type="AlphaFoldDB" id="A0A1G7GWJ4"/>
<proteinExistence type="predicted"/>
<keyword evidence="2" id="KW-0675">Receptor</keyword>
<protein>
    <submittedName>
        <fullName evidence="2">Chemoreceptor zinc-binding domain-containing protein</fullName>
    </submittedName>
</protein>
<accession>A0A1G7GWJ4</accession>
<dbReference type="Proteomes" id="UP000182284">
    <property type="component" value="Unassembled WGS sequence"/>
</dbReference>
<organism evidence="2 3">
    <name type="scientific">Celeribacter baekdonensis</name>
    <dbReference type="NCBI Taxonomy" id="875171"/>
    <lineage>
        <taxon>Bacteria</taxon>
        <taxon>Pseudomonadati</taxon>
        <taxon>Pseudomonadota</taxon>
        <taxon>Alphaproteobacteria</taxon>
        <taxon>Rhodobacterales</taxon>
        <taxon>Roseobacteraceae</taxon>
        <taxon>Celeribacter</taxon>
    </lineage>
</organism>
<evidence type="ECO:0000313" key="3">
    <source>
        <dbReference type="Proteomes" id="UP000182284"/>
    </source>
</evidence>
<reference evidence="2 3" key="1">
    <citation type="submission" date="2016-10" db="EMBL/GenBank/DDBJ databases">
        <authorList>
            <person name="de Groot N.N."/>
        </authorList>
    </citation>
    <scope>NUCLEOTIDE SEQUENCE [LARGE SCALE GENOMIC DNA]</scope>
    <source>
        <strain evidence="2 3">DSM 27375</strain>
    </source>
</reference>
<dbReference type="InterPro" id="IPR025991">
    <property type="entry name" value="Chemoreceptor_zinc-bind_dom"/>
</dbReference>
<dbReference type="RefSeq" id="WP_074641115.1">
    <property type="nucleotide sequence ID" value="NZ_FNBL01000001.1"/>
</dbReference>